<dbReference type="PATRIC" id="fig|1605367.3.peg.3123"/>
<gene>
    <name evidence="2" type="ORF">AFM12_08710</name>
</gene>
<dbReference type="STRING" id="1605367.AFM12_08710"/>
<evidence type="ECO:0000313" key="2">
    <source>
        <dbReference type="EMBL" id="KPM49040.1"/>
    </source>
</evidence>
<dbReference type="Gene3D" id="1.20.120.450">
    <property type="entry name" value="dinb family like domain"/>
    <property type="match status" value="1"/>
</dbReference>
<dbReference type="RefSeq" id="WP_055147873.1">
    <property type="nucleotide sequence ID" value="NZ_JXSZ01000006.1"/>
</dbReference>
<evidence type="ECO:0000259" key="1">
    <source>
        <dbReference type="Pfam" id="PF12867"/>
    </source>
</evidence>
<organism evidence="2 3">
    <name type="scientific">Jiulongibacter sediminis</name>
    <dbReference type="NCBI Taxonomy" id="1605367"/>
    <lineage>
        <taxon>Bacteria</taxon>
        <taxon>Pseudomonadati</taxon>
        <taxon>Bacteroidota</taxon>
        <taxon>Cytophagia</taxon>
        <taxon>Cytophagales</taxon>
        <taxon>Leadbetterellaceae</taxon>
        <taxon>Jiulongibacter</taxon>
    </lineage>
</organism>
<dbReference type="SUPFAM" id="SSF109854">
    <property type="entry name" value="DinB/YfiT-like putative metalloenzymes"/>
    <property type="match status" value="1"/>
</dbReference>
<feature type="domain" description="DinB-like" evidence="1">
    <location>
        <begin position="17"/>
        <end position="144"/>
    </location>
</feature>
<sequence length="158" mass="18109">MQETAERLRQLINSQIGTLKLVSEAEASVKPSPQKWSKKEILGHLIDSATNNQTKFVKTMETGGQDLPGYHQDEWVELQAYQKANWLQLIDLWRAINLHLAHLIENTPESTLQNTLTIENAGPFTLEFIMKDYIEHTKHHLLQILPDAGLTSTFKMVY</sequence>
<keyword evidence="3" id="KW-1185">Reference proteome</keyword>
<accession>A0A0P7C6L5</accession>
<dbReference type="InterPro" id="IPR034660">
    <property type="entry name" value="DinB/YfiT-like"/>
</dbReference>
<dbReference type="InterPro" id="IPR024775">
    <property type="entry name" value="DinB-like"/>
</dbReference>
<dbReference type="Pfam" id="PF12867">
    <property type="entry name" value="DinB_2"/>
    <property type="match status" value="1"/>
</dbReference>
<dbReference type="AlphaFoldDB" id="A0A0P7C6L5"/>
<proteinExistence type="predicted"/>
<name>A0A0P7C6L5_9BACT</name>
<evidence type="ECO:0000313" key="3">
    <source>
        <dbReference type="Proteomes" id="UP000050454"/>
    </source>
</evidence>
<reference evidence="2 3" key="1">
    <citation type="submission" date="2015-07" db="EMBL/GenBank/DDBJ databases">
        <title>The draft genome sequence of Leadbetterella sp. JN14-9.</title>
        <authorList>
            <person name="Liu Y."/>
            <person name="Du J."/>
            <person name="Shao Z."/>
        </authorList>
    </citation>
    <scope>NUCLEOTIDE SEQUENCE [LARGE SCALE GENOMIC DNA]</scope>
    <source>
        <strain evidence="2 3">JN14-9</strain>
    </source>
</reference>
<comment type="caution">
    <text evidence="2">The sequence shown here is derived from an EMBL/GenBank/DDBJ whole genome shotgun (WGS) entry which is preliminary data.</text>
</comment>
<dbReference type="OrthoDB" id="9793216at2"/>
<protein>
    <recommendedName>
        <fullName evidence="1">DinB-like domain-containing protein</fullName>
    </recommendedName>
</protein>
<dbReference type="EMBL" id="LGTQ01000006">
    <property type="protein sequence ID" value="KPM49040.1"/>
    <property type="molecule type" value="Genomic_DNA"/>
</dbReference>
<dbReference type="Proteomes" id="UP000050454">
    <property type="component" value="Unassembled WGS sequence"/>
</dbReference>